<dbReference type="Proteomes" id="UP000235803">
    <property type="component" value="Unassembled WGS sequence"/>
</dbReference>
<comment type="caution">
    <text evidence="2">The sequence shown here is derived from an EMBL/GenBank/DDBJ whole genome shotgun (WGS) entry which is preliminary data.</text>
</comment>
<protein>
    <submittedName>
        <fullName evidence="2">DUF333 domain-containing protein</fullName>
    </submittedName>
</protein>
<dbReference type="Pfam" id="PF03891">
    <property type="entry name" value="DUF333"/>
    <property type="match status" value="1"/>
</dbReference>
<accession>A0A2N7U015</accession>
<dbReference type="OrthoDB" id="148878at2"/>
<reference evidence="2 3" key="1">
    <citation type="submission" date="2018-01" db="EMBL/GenBank/DDBJ databases">
        <title>Halomonas endophytica sp. nov., isolated from storage liquid in the stems of Populus euphratica.</title>
        <authorList>
            <person name="Chen C."/>
        </authorList>
    </citation>
    <scope>NUCLEOTIDE SEQUENCE [LARGE SCALE GENOMIC DNA]</scope>
    <source>
        <strain evidence="2 3">MC28</strain>
    </source>
</reference>
<sequence length="74" mass="7966">MKKLMIVAVLPLAACATQDSPSVGTANPASEYCESIGGDSEMRQVDGGVTGYCRLPDGRMIDEWELFRSAQPED</sequence>
<proteinExistence type="predicted"/>
<name>A0A2N7U015_9GAMM</name>
<evidence type="ECO:0000313" key="3">
    <source>
        <dbReference type="Proteomes" id="UP000235803"/>
    </source>
</evidence>
<dbReference type="AlphaFoldDB" id="A0A2N7U015"/>
<dbReference type="PANTHER" id="PTHR38008">
    <property type="entry name" value="HEMOLYSIN-RELATED"/>
    <property type="match status" value="1"/>
</dbReference>
<feature type="chain" id="PRO_5014685857" evidence="1">
    <location>
        <begin position="17"/>
        <end position="74"/>
    </location>
</feature>
<keyword evidence="1" id="KW-0732">Signal</keyword>
<organism evidence="2 3">
    <name type="scientific">Billgrantia endophytica</name>
    <dbReference type="NCBI Taxonomy" id="2033802"/>
    <lineage>
        <taxon>Bacteria</taxon>
        <taxon>Pseudomonadati</taxon>
        <taxon>Pseudomonadota</taxon>
        <taxon>Gammaproteobacteria</taxon>
        <taxon>Oceanospirillales</taxon>
        <taxon>Halomonadaceae</taxon>
        <taxon>Billgrantia</taxon>
    </lineage>
</organism>
<keyword evidence="3" id="KW-1185">Reference proteome</keyword>
<gene>
    <name evidence="2" type="ORF">C1H69_15570</name>
</gene>
<dbReference type="EMBL" id="PNRF01000032">
    <property type="protein sequence ID" value="PMR73753.1"/>
    <property type="molecule type" value="Genomic_DNA"/>
</dbReference>
<feature type="signal peptide" evidence="1">
    <location>
        <begin position="1"/>
        <end position="16"/>
    </location>
</feature>
<dbReference type="PANTHER" id="PTHR38008:SF2">
    <property type="entry name" value="HEMOLYSIN"/>
    <property type="match status" value="1"/>
</dbReference>
<dbReference type="RefSeq" id="WP_102654302.1">
    <property type="nucleotide sequence ID" value="NZ_PNRF01000032.1"/>
</dbReference>
<dbReference type="InterPro" id="IPR005590">
    <property type="entry name" value="DUF333"/>
</dbReference>
<evidence type="ECO:0000256" key="1">
    <source>
        <dbReference type="SAM" id="SignalP"/>
    </source>
</evidence>
<evidence type="ECO:0000313" key="2">
    <source>
        <dbReference type="EMBL" id="PMR73753.1"/>
    </source>
</evidence>